<keyword evidence="4" id="KW-1185">Reference proteome</keyword>
<organism evidence="3 4">
    <name type="scientific">Skermanella cutis</name>
    <dbReference type="NCBI Taxonomy" id="2775420"/>
    <lineage>
        <taxon>Bacteria</taxon>
        <taxon>Pseudomonadati</taxon>
        <taxon>Pseudomonadota</taxon>
        <taxon>Alphaproteobacteria</taxon>
        <taxon>Rhodospirillales</taxon>
        <taxon>Azospirillaceae</taxon>
        <taxon>Skermanella</taxon>
    </lineage>
</organism>
<name>A0ABX7B4W4_9PROT</name>
<proteinExistence type="predicted"/>
<dbReference type="EMBL" id="CP067420">
    <property type="protein sequence ID" value="QQP89394.1"/>
    <property type="molecule type" value="Genomic_DNA"/>
</dbReference>
<dbReference type="PANTHER" id="PTHR34215">
    <property type="entry name" value="BLL0784 PROTEIN"/>
    <property type="match status" value="1"/>
</dbReference>
<dbReference type="InterPro" id="IPR035931">
    <property type="entry name" value="YlxR-like_sf"/>
</dbReference>
<gene>
    <name evidence="3" type="ORF">IGS68_26020</name>
</gene>
<dbReference type="Pfam" id="PF04296">
    <property type="entry name" value="YlxR"/>
    <property type="match status" value="1"/>
</dbReference>
<dbReference type="Proteomes" id="UP000595197">
    <property type="component" value="Chromosome"/>
</dbReference>
<evidence type="ECO:0000256" key="1">
    <source>
        <dbReference type="SAM" id="MobiDB-lite"/>
    </source>
</evidence>
<dbReference type="InterPro" id="IPR029064">
    <property type="entry name" value="Ribosomal_eL30-like_sf"/>
</dbReference>
<accession>A0ABX7B4W4</accession>
<dbReference type="InterPro" id="IPR037465">
    <property type="entry name" value="YlxR"/>
</dbReference>
<dbReference type="Gene3D" id="3.30.1230.10">
    <property type="entry name" value="YlxR-like"/>
    <property type="match status" value="1"/>
</dbReference>
<dbReference type="PANTHER" id="PTHR34215:SF1">
    <property type="entry name" value="YLXR DOMAIN-CONTAINING PROTEIN"/>
    <property type="match status" value="1"/>
</dbReference>
<protein>
    <submittedName>
        <fullName evidence="3">RNA-binding protein</fullName>
    </submittedName>
</protein>
<reference evidence="3" key="1">
    <citation type="submission" date="2021-02" db="EMBL/GenBank/DDBJ databases">
        <title>Skermanella TT6 skin isolate.</title>
        <authorList>
            <person name="Lee K."/>
            <person name="Ganzorig M."/>
        </authorList>
    </citation>
    <scope>NUCLEOTIDE SEQUENCE</scope>
    <source>
        <strain evidence="3">TT6</strain>
    </source>
</reference>
<feature type="region of interest" description="Disordered" evidence="1">
    <location>
        <begin position="1"/>
        <end position="37"/>
    </location>
</feature>
<sequence>MTLLNAHPTLPHEAAAPPDAFEPGLPGPEPLEEEAIGGRRSPLRRCIVTAVVADRQGMIRFVASPEGAVVPDLEGTLPGRGLWVTADREILSRAVARNQFSKAARRKVKVDPDLVDRVEALLKRRCLDSIGLCRRAGVAVSGFEKVREALRKGKAGALVAAADGAEDGRGKMRALAGEAPVVDLFDAADLGHAFGRDHVVHAMLAPGRLAARFLEECRRYAGLRRGASGEGNCGPASAGRATDTTTS</sequence>
<dbReference type="InterPro" id="IPR007393">
    <property type="entry name" value="YlxR_dom"/>
</dbReference>
<feature type="region of interest" description="Disordered" evidence="1">
    <location>
        <begin position="226"/>
        <end position="247"/>
    </location>
</feature>
<evidence type="ECO:0000313" key="4">
    <source>
        <dbReference type="Proteomes" id="UP000595197"/>
    </source>
</evidence>
<dbReference type="NCBIfam" id="NF006622">
    <property type="entry name" value="PRK09190.1"/>
    <property type="match status" value="1"/>
</dbReference>
<evidence type="ECO:0000259" key="2">
    <source>
        <dbReference type="Pfam" id="PF04296"/>
    </source>
</evidence>
<dbReference type="RefSeq" id="WP_201075586.1">
    <property type="nucleotide sequence ID" value="NZ_CP067420.1"/>
</dbReference>
<dbReference type="SUPFAM" id="SSF64376">
    <property type="entry name" value="YlxR-like"/>
    <property type="match status" value="1"/>
</dbReference>
<feature type="domain" description="YlxR" evidence="2">
    <location>
        <begin position="44"/>
        <end position="119"/>
    </location>
</feature>
<dbReference type="SUPFAM" id="SSF55315">
    <property type="entry name" value="L30e-like"/>
    <property type="match status" value="1"/>
</dbReference>
<evidence type="ECO:0000313" key="3">
    <source>
        <dbReference type="EMBL" id="QQP89394.1"/>
    </source>
</evidence>
<dbReference type="Gene3D" id="3.30.1330.30">
    <property type="match status" value="1"/>
</dbReference>